<name>A0A8S0V764_OLEEU</name>
<dbReference type="SUPFAM" id="SSF48371">
    <property type="entry name" value="ARM repeat"/>
    <property type="match status" value="1"/>
</dbReference>
<evidence type="ECO:0000313" key="5">
    <source>
        <dbReference type="Proteomes" id="UP000594638"/>
    </source>
</evidence>
<dbReference type="Proteomes" id="UP000594638">
    <property type="component" value="Unassembled WGS sequence"/>
</dbReference>
<dbReference type="InterPro" id="IPR050693">
    <property type="entry name" value="Hsp70_NEF-Inhibitors"/>
</dbReference>
<dbReference type="GO" id="GO:0000774">
    <property type="term" value="F:adenyl-nucleotide exchange factor activity"/>
    <property type="evidence" value="ECO:0007669"/>
    <property type="project" value="TreeGrafter"/>
</dbReference>
<accession>A0A8S0V764</accession>
<feature type="domain" description="TOG" evidence="3">
    <location>
        <begin position="46"/>
        <end position="289"/>
    </location>
</feature>
<dbReference type="PANTHER" id="PTHR19316">
    <property type="entry name" value="PROTEIN FOLDING REGULATOR"/>
    <property type="match status" value="1"/>
</dbReference>
<dbReference type="Gramene" id="OE9A102688T2">
    <property type="protein sequence ID" value="OE9A102688C2"/>
    <property type="gene ID" value="OE9A102688"/>
</dbReference>
<feature type="region of interest" description="Disordered" evidence="2">
    <location>
        <begin position="326"/>
        <end position="348"/>
    </location>
</feature>
<keyword evidence="1" id="KW-0677">Repeat</keyword>
<dbReference type="InterPro" id="IPR013918">
    <property type="entry name" value="Nucleotide_exch_fac_Fes1"/>
</dbReference>
<organism evidence="4 5">
    <name type="scientific">Olea europaea subsp. europaea</name>
    <dbReference type="NCBI Taxonomy" id="158383"/>
    <lineage>
        <taxon>Eukaryota</taxon>
        <taxon>Viridiplantae</taxon>
        <taxon>Streptophyta</taxon>
        <taxon>Embryophyta</taxon>
        <taxon>Tracheophyta</taxon>
        <taxon>Spermatophyta</taxon>
        <taxon>Magnoliopsida</taxon>
        <taxon>eudicotyledons</taxon>
        <taxon>Gunneridae</taxon>
        <taxon>Pentapetalae</taxon>
        <taxon>asterids</taxon>
        <taxon>lamiids</taxon>
        <taxon>Lamiales</taxon>
        <taxon>Oleaceae</taxon>
        <taxon>Oleeae</taxon>
        <taxon>Olea</taxon>
    </lineage>
</organism>
<dbReference type="GO" id="GO:0005783">
    <property type="term" value="C:endoplasmic reticulum"/>
    <property type="evidence" value="ECO:0007669"/>
    <property type="project" value="TreeGrafter"/>
</dbReference>
<protein>
    <submittedName>
        <fullName evidence="4">Hsp70 nucleotide exchange factor FES1-like</fullName>
    </submittedName>
</protein>
<dbReference type="FunFam" id="1.25.10.10:FF:000157">
    <property type="entry name" value="Hsp70-binding protein 1"/>
    <property type="match status" value="1"/>
</dbReference>
<dbReference type="EMBL" id="CACTIH010009148">
    <property type="protein sequence ID" value="CAA3025995.1"/>
    <property type="molecule type" value="Genomic_DNA"/>
</dbReference>
<dbReference type="InterPro" id="IPR011989">
    <property type="entry name" value="ARM-like"/>
</dbReference>
<dbReference type="InterPro" id="IPR034085">
    <property type="entry name" value="TOG"/>
</dbReference>
<dbReference type="PANTHER" id="PTHR19316:SF18">
    <property type="entry name" value="HSP70-BINDING PROTEIN 1"/>
    <property type="match status" value="1"/>
</dbReference>
<evidence type="ECO:0000256" key="2">
    <source>
        <dbReference type="SAM" id="MobiDB-lite"/>
    </source>
</evidence>
<comment type="caution">
    <text evidence="4">The sequence shown here is derived from an EMBL/GenBank/DDBJ whole genome shotgun (WGS) entry which is preliminary data.</text>
</comment>
<dbReference type="InterPro" id="IPR016024">
    <property type="entry name" value="ARM-type_fold"/>
</dbReference>
<evidence type="ECO:0000313" key="4">
    <source>
        <dbReference type="EMBL" id="CAA3025995.1"/>
    </source>
</evidence>
<proteinExistence type="predicted"/>
<gene>
    <name evidence="4" type="ORF">OLEA9_A102688</name>
</gene>
<dbReference type="Pfam" id="PF08609">
    <property type="entry name" value="Fes1"/>
    <property type="match status" value="1"/>
</dbReference>
<dbReference type="Gene3D" id="1.25.10.10">
    <property type="entry name" value="Leucine-rich Repeat Variant"/>
    <property type="match status" value="1"/>
</dbReference>
<evidence type="ECO:0000256" key="1">
    <source>
        <dbReference type="ARBA" id="ARBA00022737"/>
    </source>
</evidence>
<keyword evidence="5" id="KW-1185">Reference proteome</keyword>
<evidence type="ECO:0000259" key="3">
    <source>
        <dbReference type="SMART" id="SM01349"/>
    </source>
</evidence>
<dbReference type="AlphaFoldDB" id="A0A8S0V764"/>
<reference evidence="4 5" key="1">
    <citation type="submission" date="2019-12" db="EMBL/GenBank/DDBJ databases">
        <authorList>
            <person name="Alioto T."/>
            <person name="Alioto T."/>
            <person name="Gomez Garrido J."/>
        </authorList>
    </citation>
    <scope>NUCLEOTIDE SEQUENCE [LARGE SCALE GENOMIC DNA]</scope>
</reference>
<dbReference type="OrthoDB" id="10250458at2759"/>
<dbReference type="SMART" id="SM01349">
    <property type="entry name" value="TOG"/>
    <property type="match status" value="1"/>
</dbReference>
<sequence>MAEEGPNWEGLLKWSLSHSDGTGSSRQLSEEDRKWFMEAMQSQTVDVVKRMKAITLVMQTPDQVLESQGVTPQDIEDMLDELQEHVESFDMANDLHSIGGLVPLLGYLKSSHANIRRKAAEVVSTIVQNNPRDQQLVMEANGLEQLLSNFTLDPDVLVRTKSLGAISSLIRHNKPGISAFRLANGYAALRDALSSGDVRFQRKALNLIHYLLNENHSECHIVTELGFHHILMNLASSEDANVREAALWGLLDLAQDRPGKFDSIPNEEDDRLKQILQERIKEIGKMSAEDLGAAKEERQLVDSIWSACFNEPSSLREKGLLVLPGEDSSPPDVTNNHFEPPLRAWAAN</sequence>